<sequence>MKFGKEFVSQMVPEWQEAYMDYNSLKLLLKDILCFRQCNKVTTPMASTPEGSSLKRRVSLYRAFSGLTSRHRGSPKKKEDEEILVSEEGPEGQWQTMFLMSSDEGGDIEVVFFKRLDEEFNKVNNFYKKKVGEVVDEAEELSRQMDALIALRLKVENPLVELGGTDVIHRGSNGVSSQSTVHPTSGRRPGGPQMDVIPEVEMSNEGEMEDEERGSKESKTSDQKGNGSTVDIKGFEPASLEILDHVKINVTPESPVSTVKGILKSSKPDLSFSKKELRKAEGQMTEAFNEFYQKLRLIKSYCFLNQLAFSKIMKKYDKISSRNASKAYLNMVDNSYLGSCDEVSYIVHELKAYHESKFQSIPCQKFCLMIHLLPSQVTRIMERVEATFIKHFTNGNRREGMKTLRPKARREKHRSTFFLGLFSGVSIALVVAIIVLIHARNILRSEGRGQYMENIFPLYSLFGFMVLHMLMFSANIYYWRRYRVNYPFIFGFQQGAELGYRQFFLLSSGLAILALAGVLSNLDMEMDPSTKSFRALTELVPLGLVTVVLLIMFCPFNIIYRSSRFFLLQCIFHCLCAPLYKVSLPDFFLADQLTSQVQAFRSLEFYVCYYGWGDFKKRSHNCLDSRVYRSFYFIVAIIPYWIRSLQCLRRLIEEKDGMQGLNGLKYFSTILAVAMRTSFDLKKGMTWKILAITSSAVATIVSTYWDIVIDWGLLRRNSRNPWLRDKLLISNKSVYFIAMVLNVILRLAWMQSVLGIKEVPFVHRTALVAIVACLEIIRRGIWNFFRLENEHLNNVGKFRAFKSVPLPFNYDCDESKSR</sequence>
<feature type="transmembrane region" description="Helical" evidence="11">
    <location>
        <begin position="728"/>
        <end position="749"/>
    </location>
</feature>
<evidence type="ECO:0000313" key="15">
    <source>
        <dbReference type="RefSeq" id="XP_008230797.1"/>
    </source>
</evidence>
<dbReference type="InterPro" id="IPR004342">
    <property type="entry name" value="EXS_C"/>
</dbReference>
<accession>A0ABM0NWD1</accession>
<feature type="transmembrane region" description="Helical" evidence="11">
    <location>
        <begin position="500"/>
        <end position="519"/>
    </location>
</feature>
<evidence type="ECO:0000313" key="14">
    <source>
        <dbReference type="Proteomes" id="UP000694861"/>
    </source>
</evidence>
<evidence type="ECO:0000256" key="10">
    <source>
        <dbReference type="SAM" id="MobiDB-lite"/>
    </source>
</evidence>
<dbReference type="PANTHER" id="PTHR10783:SF124">
    <property type="entry name" value="PHOSPHATE TRANSPORTER PHO1 HOMOLOG 9"/>
    <property type="match status" value="1"/>
</dbReference>
<keyword evidence="7 11" id="KW-1133">Transmembrane helix</keyword>
<evidence type="ECO:0000256" key="2">
    <source>
        <dbReference type="ARBA" id="ARBA00009665"/>
    </source>
</evidence>
<evidence type="ECO:0000256" key="1">
    <source>
        <dbReference type="ARBA" id="ARBA00004651"/>
    </source>
</evidence>
<evidence type="ECO:0000256" key="3">
    <source>
        <dbReference type="ARBA" id="ARBA00022448"/>
    </source>
</evidence>
<feature type="transmembrane region" description="Helical" evidence="11">
    <location>
        <begin position="417"/>
        <end position="439"/>
    </location>
</feature>
<comment type="subcellular location">
    <subcellularLocation>
        <location evidence="1">Cell membrane</location>
        <topology evidence="1">Multi-pass membrane protein</topology>
    </subcellularLocation>
</comment>
<dbReference type="CDD" id="cd14476">
    <property type="entry name" value="SPX_PHO1_like"/>
    <property type="match status" value="1"/>
</dbReference>
<dbReference type="PROSITE" id="PS51382">
    <property type="entry name" value="SPX"/>
    <property type="match status" value="1"/>
</dbReference>
<reference evidence="14" key="1">
    <citation type="journal article" date="2012" name="Nat. Commun.">
        <title>The genome of Prunus mume.</title>
        <authorList>
            <person name="Zhang Q."/>
            <person name="Chen W."/>
            <person name="Sun L."/>
            <person name="Zhao F."/>
            <person name="Huang B."/>
            <person name="Yang W."/>
            <person name="Tao Y."/>
            <person name="Wang J."/>
            <person name="Yuan Z."/>
            <person name="Fan G."/>
            <person name="Xing Z."/>
            <person name="Han C."/>
            <person name="Pan H."/>
            <person name="Zhong X."/>
            <person name="Shi W."/>
            <person name="Liang X."/>
            <person name="Du D."/>
            <person name="Sun F."/>
            <person name="Xu Z."/>
            <person name="Hao R."/>
            <person name="Lv T."/>
            <person name="Lv Y."/>
            <person name="Zheng Z."/>
            <person name="Sun M."/>
            <person name="Luo L."/>
            <person name="Cai M."/>
            <person name="Gao Y."/>
            <person name="Wang J."/>
            <person name="Yin Y."/>
            <person name="Xu X."/>
            <person name="Cheng T."/>
            <person name="Wang J."/>
        </authorList>
    </citation>
    <scope>NUCLEOTIDE SEQUENCE [LARGE SCALE GENOMIC DNA]</scope>
</reference>
<feature type="transmembrane region" description="Helical" evidence="11">
    <location>
        <begin position="761"/>
        <end position="777"/>
    </location>
</feature>
<proteinExistence type="inferred from homology"/>
<comment type="similarity">
    <text evidence="2">Belongs to the SYG1 (TC 2.A.94) family.</text>
</comment>
<dbReference type="Pfam" id="PF03105">
    <property type="entry name" value="SPX"/>
    <property type="match status" value="1"/>
</dbReference>
<feature type="transmembrane region" description="Helical" evidence="11">
    <location>
        <begin position="539"/>
        <end position="558"/>
    </location>
</feature>
<keyword evidence="3" id="KW-0813">Transport</keyword>
<evidence type="ECO:0000256" key="5">
    <source>
        <dbReference type="ARBA" id="ARBA00022592"/>
    </source>
</evidence>
<feature type="compositionally biased region" description="Acidic residues" evidence="10">
    <location>
        <begin position="202"/>
        <end position="212"/>
    </location>
</feature>
<evidence type="ECO:0000259" key="13">
    <source>
        <dbReference type="PROSITE" id="PS51382"/>
    </source>
</evidence>
<dbReference type="Proteomes" id="UP000694861">
    <property type="component" value="Linkage group LG4"/>
</dbReference>
<evidence type="ECO:0000256" key="7">
    <source>
        <dbReference type="ARBA" id="ARBA00022989"/>
    </source>
</evidence>
<feature type="region of interest" description="Disordered" evidence="10">
    <location>
        <begin position="169"/>
        <end position="231"/>
    </location>
</feature>
<dbReference type="Pfam" id="PF03124">
    <property type="entry name" value="EXS"/>
    <property type="match status" value="1"/>
</dbReference>
<dbReference type="InterPro" id="IPR004331">
    <property type="entry name" value="SPX_dom"/>
</dbReference>
<evidence type="ECO:0000256" key="8">
    <source>
        <dbReference type="ARBA" id="ARBA00023136"/>
    </source>
</evidence>
<dbReference type="RefSeq" id="XP_008230797.1">
    <property type="nucleotide sequence ID" value="XM_008232575.1"/>
</dbReference>
<dbReference type="GeneID" id="103330037"/>
<feature type="domain" description="SPX" evidence="13">
    <location>
        <begin position="1"/>
        <end position="330"/>
    </location>
</feature>
<comment type="function">
    <text evidence="9">May transport inorganic phosphate (Pi).</text>
</comment>
<keyword evidence="14" id="KW-1185">Reference proteome</keyword>
<keyword evidence="6 11" id="KW-0812">Transmembrane</keyword>
<evidence type="ECO:0000256" key="6">
    <source>
        <dbReference type="ARBA" id="ARBA00022692"/>
    </source>
</evidence>
<feature type="compositionally biased region" description="Polar residues" evidence="10">
    <location>
        <begin position="173"/>
        <end position="183"/>
    </location>
</feature>
<name>A0ABM0NWD1_PRUMU</name>
<feature type="compositionally biased region" description="Basic and acidic residues" evidence="10">
    <location>
        <begin position="213"/>
        <end position="222"/>
    </location>
</feature>
<feature type="transmembrane region" description="Helical" evidence="11">
    <location>
        <begin position="685"/>
        <end position="707"/>
    </location>
</feature>
<feature type="domain" description="EXS" evidence="12">
    <location>
        <begin position="623"/>
        <end position="818"/>
    </location>
</feature>
<dbReference type="PROSITE" id="PS51380">
    <property type="entry name" value="EXS"/>
    <property type="match status" value="1"/>
</dbReference>
<reference evidence="15" key="2">
    <citation type="submission" date="2025-08" db="UniProtKB">
        <authorList>
            <consortium name="RefSeq"/>
        </authorList>
    </citation>
    <scope>IDENTIFICATION</scope>
</reference>
<organism evidence="14 15">
    <name type="scientific">Prunus mume</name>
    <name type="common">Japanese apricot</name>
    <name type="synonym">Armeniaca mume</name>
    <dbReference type="NCBI Taxonomy" id="102107"/>
    <lineage>
        <taxon>Eukaryota</taxon>
        <taxon>Viridiplantae</taxon>
        <taxon>Streptophyta</taxon>
        <taxon>Embryophyta</taxon>
        <taxon>Tracheophyta</taxon>
        <taxon>Spermatophyta</taxon>
        <taxon>Magnoliopsida</taxon>
        <taxon>eudicotyledons</taxon>
        <taxon>Gunneridae</taxon>
        <taxon>Pentapetalae</taxon>
        <taxon>rosids</taxon>
        <taxon>fabids</taxon>
        <taxon>Rosales</taxon>
        <taxon>Rosaceae</taxon>
        <taxon>Amygdaloideae</taxon>
        <taxon>Amygdaleae</taxon>
        <taxon>Prunus</taxon>
    </lineage>
</organism>
<dbReference type="InterPro" id="IPR034092">
    <property type="entry name" value="PHO1_SPX"/>
</dbReference>
<evidence type="ECO:0000256" key="9">
    <source>
        <dbReference type="ARBA" id="ARBA00043939"/>
    </source>
</evidence>
<protein>
    <submittedName>
        <fullName evidence="15">Phosphate transporter PHO1 homolog 9 isoform X1</fullName>
    </submittedName>
</protein>
<gene>
    <name evidence="15" type="primary">LOC103330037</name>
</gene>
<feature type="transmembrane region" description="Helical" evidence="11">
    <location>
        <begin position="626"/>
        <end position="642"/>
    </location>
</feature>
<keyword evidence="4" id="KW-1003">Cell membrane</keyword>
<evidence type="ECO:0000259" key="12">
    <source>
        <dbReference type="PROSITE" id="PS51380"/>
    </source>
</evidence>
<evidence type="ECO:0000256" key="4">
    <source>
        <dbReference type="ARBA" id="ARBA00022475"/>
    </source>
</evidence>
<keyword evidence="5" id="KW-0592">Phosphate transport</keyword>
<keyword evidence="8 11" id="KW-0472">Membrane</keyword>
<feature type="transmembrane region" description="Helical" evidence="11">
    <location>
        <begin position="459"/>
        <end position="479"/>
    </location>
</feature>
<evidence type="ECO:0000256" key="11">
    <source>
        <dbReference type="SAM" id="Phobius"/>
    </source>
</evidence>
<dbReference type="PANTHER" id="PTHR10783">
    <property type="entry name" value="XENOTROPIC AND POLYTROPIC RETROVIRUS RECEPTOR 1-RELATED"/>
    <property type="match status" value="1"/>
</dbReference>